<keyword evidence="7" id="KW-1133">Transmembrane helix</keyword>
<keyword evidence="8" id="KW-0472">Membrane</keyword>
<feature type="chain" id="PRO_5041697750" description="F5/8 type C domain-containing protein" evidence="11">
    <location>
        <begin position="24"/>
        <end position="1181"/>
    </location>
</feature>
<dbReference type="PANTHER" id="PTHR24543">
    <property type="entry name" value="MULTICOPPER OXIDASE-RELATED"/>
    <property type="match status" value="1"/>
</dbReference>
<keyword evidence="2" id="KW-1003">Cell membrane</keyword>
<dbReference type="InterPro" id="IPR048525">
    <property type="entry name" value="DDR1-2_DS-like"/>
</dbReference>
<organism evidence="13 14">
    <name type="scientific">Schistosoma mattheei</name>
    <dbReference type="NCBI Taxonomy" id="31246"/>
    <lineage>
        <taxon>Eukaryota</taxon>
        <taxon>Metazoa</taxon>
        <taxon>Spiralia</taxon>
        <taxon>Lophotrochozoa</taxon>
        <taxon>Platyhelminthes</taxon>
        <taxon>Trematoda</taxon>
        <taxon>Digenea</taxon>
        <taxon>Strigeidida</taxon>
        <taxon>Schistosomatoidea</taxon>
        <taxon>Schistosomatidae</taxon>
        <taxon>Schistosoma</taxon>
    </lineage>
</organism>
<feature type="signal peptide" evidence="11">
    <location>
        <begin position="1"/>
        <end position="23"/>
    </location>
</feature>
<feature type="domain" description="F5/8 type C" evidence="12">
    <location>
        <begin position="40"/>
        <end position="203"/>
    </location>
</feature>
<keyword evidence="9" id="KW-1015">Disulfide bond</keyword>
<keyword evidence="5" id="KW-0547">Nucleotide-binding</keyword>
<evidence type="ECO:0000256" key="3">
    <source>
        <dbReference type="ARBA" id="ARBA00022692"/>
    </source>
</evidence>
<dbReference type="GO" id="GO:0005886">
    <property type="term" value="C:plasma membrane"/>
    <property type="evidence" value="ECO:0007669"/>
    <property type="project" value="UniProtKB-SubCell"/>
</dbReference>
<name>A0AA85BEZ2_9TREM</name>
<dbReference type="InterPro" id="IPR008979">
    <property type="entry name" value="Galactose-bd-like_sf"/>
</dbReference>
<proteinExistence type="predicted"/>
<evidence type="ECO:0000256" key="7">
    <source>
        <dbReference type="ARBA" id="ARBA00022989"/>
    </source>
</evidence>
<evidence type="ECO:0000256" key="1">
    <source>
        <dbReference type="ARBA" id="ARBA00004251"/>
    </source>
</evidence>
<evidence type="ECO:0000313" key="14">
    <source>
        <dbReference type="WBParaSite" id="SMTH1_52200.1"/>
    </source>
</evidence>
<dbReference type="Gene3D" id="2.60.120.1190">
    <property type="match status" value="1"/>
</dbReference>
<evidence type="ECO:0000259" key="12">
    <source>
        <dbReference type="PROSITE" id="PS50022"/>
    </source>
</evidence>
<dbReference type="InterPro" id="IPR000421">
    <property type="entry name" value="FA58C"/>
</dbReference>
<keyword evidence="4 11" id="KW-0732">Signal</keyword>
<dbReference type="WBParaSite" id="SMTH1_52200.1">
    <property type="protein sequence ID" value="SMTH1_52200.1"/>
    <property type="gene ID" value="SMTH1_52200"/>
</dbReference>
<keyword evidence="3" id="KW-0812">Transmembrane</keyword>
<evidence type="ECO:0000256" key="5">
    <source>
        <dbReference type="ARBA" id="ARBA00022741"/>
    </source>
</evidence>
<evidence type="ECO:0000256" key="4">
    <source>
        <dbReference type="ARBA" id="ARBA00022729"/>
    </source>
</evidence>
<evidence type="ECO:0000313" key="13">
    <source>
        <dbReference type="Proteomes" id="UP000050791"/>
    </source>
</evidence>
<evidence type="ECO:0000256" key="10">
    <source>
        <dbReference type="ARBA" id="ARBA00023180"/>
    </source>
</evidence>
<evidence type="ECO:0000256" key="6">
    <source>
        <dbReference type="ARBA" id="ARBA00022840"/>
    </source>
</evidence>
<keyword evidence="10" id="KW-0325">Glycoprotein</keyword>
<evidence type="ECO:0000256" key="8">
    <source>
        <dbReference type="ARBA" id="ARBA00023136"/>
    </source>
</evidence>
<dbReference type="PROSITE" id="PS50022">
    <property type="entry name" value="FA58C_3"/>
    <property type="match status" value="1"/>
</dbReference>
<reference evidence="14" key="1">
    <citation type="submission" date="2023-11" db="UniProtKB">
        <authorList>
            <consortium name="WormBaseParasite"/>
        </authorList>
    </citation>
    <scope>IDENTIFICATION</scope>
</reference>
<comment type="subcellular location">
    <subcellularLocation>
        <location evidence="1">Cell membrane</location>
        <topology evidence="1">Single-pass type I membrane protein</topology>
    </subcellularLocation>
</comment>
<keyword evidence="6" id="KW-0067">ATP-binding</keyword>
<evidence type="ECO:0000256" key="9">
    <source>
        <dbReference type="ARBA" id="ARBA00023157"/>
    </source>
</evidence>
<dbReference type="Gene3D" id="2.60.120.260">
    <property type="entry name" value="Galactose-binding domain-like"/>
    <property type="match status" value="1"/>
</dbReference>
<sequence length="1181" mass="130682">MYILCKGWIIVLLICSFIWRANTYKAEQIIRRGPGQDPQCADPLINSVDKFPDTSFSSSSVWKNATDFQPFRARLTEVYGSNEHTSGYAWCPNTHVEDGLREWIQAEFSHLVIISVIFTAGRGDGNVKEYMPNFVLRYQREDNGVWYEHVKTDGTRVLKANNDPRNIARTTLDSVVIAKRIRIYPYSHRSKQQVCLRFALYGCDFPDGVISYSMPQGDTITYGQQLLFGSPYSTIPQNFQDLTYDGQLIELENQLVGGIGQLMDNIAYLGNVTQHSDSHPAQPGFHFIGWNVPNKNLRIVFKFDEVRTFIWLRIFTFDSVPLKSRVFSQAIVEFSMDGKNFDKSIEISTNHARLIDPSQINPTRLSISDNDIQSSSSLSRLKRTSNSMHNGLIQDTIIYNNHEWDGALVVQIPLASYRARYVSLTLTSTDSWILLSEVQFNSTIVQPKSLLPIGDHSEILNKQDIRNSNKPMNPEIHSAMSVGNEKSLTSNHEIRSAEEILRKCKHYLHFKHQCCKQLTVETTGISPNQSGGFYSPLSLIGTCGSTNHHPHGVNSLLNYNVVNTMNIPEAAKLLQSLSTLSPNTRTTLTTTTTDNFVHNNNNNCLSNNGGNVGGVGVNHTVLHHPNNILQYTMNNNSNTLATESNSVIVNNNNNRLFGTTCANSIGGIGDGRISKLDYASTIGQPLPPPPPPTLPNGLLLPCIPQTGVVGGIGMNNHNHPGKTDQHHHQIIEQPTSIYMQTNAANRLVGNDLNSLNGMSPEYASASIFGFTPPPSDLSDGASIHCGENNNNGNNNIPSNYYRPIFSRLGNNQHYPTSGLMPNLNSNYNGPLSTLSNTGGPTYELHTKMHISPNDTINNNNNNNNNNVNNNEQFYSSTVNQPNATGFLFLPRSQIGNVGGGGGGTMMNRISFATNQFPQLNHTNIPSNNGFISVTSGDLYNIYQTTGINLPIQSNLQTSLQQQQQQQMYCQQQPTEYKFIKQSDDNTTWQLSSALSNNRQSIIINSTPQQISPFTEQCLNNLDSSWTGTVNNNNNDNNSHRITNITDTNIMGTLKANYFLPIMNTSTTLNNNNDNNNPKHDEQQIAQSYFLANHQQGKQQQITYPSFPPPPPRILTSINSGILSTTSPSTTISTTITSPISSNELNFSRSSPVGATEAITTISTESGATNGDSGGGFYTMID</sequence>
<evidence type="ECO:0000256" key="2">
    <source>
        <dbReference type="ARBA" id="ARBA00022475"/>
    </source>
</evidence>
<dbReference type="AlphaFoldDB" id="A0AA85BEZ2"/>
<protein>
    <recommendedName>
        <fullName evidence="12">F5/8 type C domain-containing protein</fullName>
    </recommendedName>
</protein>
<dbReference type="GO" id="GO:0005524">
    <property type="term" value="F:ATP binding"/>
    <property type="evidence" value="ECO:0007669"/>
    <property type="project" value="UniProtKB-KW"/>
</dbReference>
<dbReference type="Pfam" id="PF00754">
    <property type="entry name" value="F5_F8_type_C"/>
    <property type="match status" value="1"/>
</dbReference>
<dbReference type="Proteomes" id="UP000050791">
    <property type="component" value="Unassembled WGS sequence"/>
</dbReference>
<dbReference type="Pfam" id="PF21114">
    <property type="entry name" value="DDR1-2_DS-like"/>
    <property type="match status" value="1"/>
</dbReference>
<dbReference type="SUPFAM" id="SSF49785">
    <property type="entry name" value="Galactose-binding domain-like"/>
    <property type="match status" value="1"/>
</dbReference>
<accession>A0AA85BEZ2</accession>
<evidence type="ECO:0000256" key="11">
    <source>
        <dbReference type="SAM" id="SignalP"/>
    </source>
</evidence>